<keyword evidence="3" id="KW-0378">Hydrolase</keyword>
<evidence type="ECO:0000313" key="3">
    <source>
        <dbReference type="EMBL" id="AYB29472.1"/>
    </source>
</evidence>
<dbReference type="CDD" id="cd02652">
    <property type="entry name" value="nuc_hydro_2"/>
    <property type="match status" value="1"/>
</dbReference>
<dbReference type="GO" id="GO:0016799">
    <property type="term" value="F:hydrolase activity, hydrolyzing N-glycosyl compounds"/>
    <property type="evidence" value="ECO:0007669"/>
    <property type="project" value="InterPro"/>
</dbReference>
<sequence length="320" mass="35266">MRLTFLLLLLISVSSLAQRTKTVKIILDTDFGNDCDDAAALAVLHQLAYHGEAEILGVVYPMNDDMGAPAIDAENTYYGKPNIPVGTYKGTYEYKDKHNDLYNSKLAELPNDLKSGKNAPDAVALYRKILAAQPDQGVTIVVVGPQRLVADLLQSKADSLSPLDGTALVKKKVLQLVVMGTAYPKGHEWNIRICPDAAQYVEEHWPTPVVYSGLEIGIAIMTGERLFTETPENNPVRIAFGTNPGLDAKKNRHSWDQTAVLYAVRGVRDYWTLGTGFPQITEDGKNSWVVSKGNRHYLIAKKGIPEMKKILEDMMVAAPK</sequence>
<dbReference type="InterPro" id="IPR036452">
    <property type="entry name" value="Ribo_hydro-like"/>
</dbReference>
<proteinExistence type="predicted"/>
<organism evidence="3 4">
    <name type="scientific">Chryseolinea soli</name>
    <dbReference type="NCBI Taxonomy" id="2321403"/>
    <lineage>
        <taxon>Bacteria</taxon>
        <taxon>Pseudomonadati</taxon>
        <taxon>Bacteroidota</taxon>
        <taxon>Cytophagia</taxon>
        <taxon>Cytophagales</taxon>
        <taxon>Fulvivirgaceae</taxon>
        <taxon>Chryseolinea</taxon>
    </lineage>
</organism>
<accession>A0A385SEZ8</accession>
<dbReference type="OrthoDB" id="128573at2"/>
<dbReference type="EMBL" id="CP032382">
    <property type="protein sequence ID" value="AYB29472.1"/>
    <property type="molecule type" value="Genomic_DNA"/>
</dbReference>
<dbReference type="AlphaFoldDB" id="A0A385SEZ8"/>
<name>A0A385SEZ8_9BACT</name>
<dbReference type="KEGG" id="chk:D4L85_02235"/>
<reference evidence="4" key="1">
    <citation type="submission" date="2018-09" db="EMBL/GenBank/DDBJ databases">
        <title>Chryseolinea sp. KIS68-18 isolated from soil.</title>
        <authorList>
            <person name="Weon H.-Y."/>
            <person name="Kwon S.-W."/>
            <person name="Lee S.A."/>
        </authorList>
    </citation>
    <scope>NUCLEOTIDE SEQUENCE [LARGE SCALE GENOMIC DNA]</scope>
    <source>
        <strain evidence="4">KIS68-18</strain>
    </source>
</reference>
<dbReference type="Proteomes" id="UP000266183">
    <property type="component" value="Chromosome"/>
</dbReference>
<protein>
    <submittedName>
        <fullName evidence="3">Nucleoside hydrolase</fullName>
    </submittedName>
</protein>
<dbReference type="PANTHER" id="PTHR43264">
    <property type="match status" value="1"/>
</dbReference>
<dbReference type="Gene3D" id="3.90.245.10">
    <property type="entry name" value="Ribonucleoside hydrolase-like"/>
    <property type="match status" value="1"/>
</dbReference>
<keyword evidence="4" id="KW-1185">Reference proteome</keyword>
<gene>
    <name evidence="3" type="ORF">D4L85_02235</name>
</gene>
<keyword evidence="1" id="KW-0732">Signal</keyword>
<dbReference type="PANTHER" id="PTHR43264:SF1">
    <property type="entry name" value="INOSINE_URIDINE-PREFERRING NUCLEOSIDE HYDROLASE DOMAIN-CONTAINING PROTEIN"/>
    <property type="match status" value="1"/>
</dbReference>
<dbReference type="RefSeq" id="WP_119752788.1">
    <property type="nucleotide sequence ID" value="NZ_CP032382.1"/>
</dbReference>
<feature type="domain" description="Inosine/uridine-preferring nucleoside hydrolase" evidence="2">
    <location>
        <begin position="25"/>
        <end position="219"/>
    </location>
</feature>
<evidence type="ECO:0000259" key="2">
    <source>
        <dbReference type="Pfam" id="PF01156"/>
    </source>
</evidence>
<dbReference type="InterPro" id="IPR001910">
    <property type="entry name" value="Inosine/uridine_hydrolase_dom"/>
</dbReference>
<dbReference type="Pfam" id="PF01156">
    <property type="entry name" value="IU_nuc_hydro"/>
    <property type="match status" value="1"/>
</dbReference>
<feature type="chain" id="PRO_5017283362" evidence="1">
    <location>
        <begin position="18"/>
        <end position="320"/>
    </location>
</feature>
<evidence type="ECO:0000256" key="1">
    <source>
        <dbReference type="SAM" id="SignalP"/>
    </source>
</evidence>
<evidence type="ECO:0000313" key="4">
    <source>
        <dbReference type="Proteomes" id="UP000266183"/>
    </source>
</evidence>
<dbReference type="SUPFAM" id="SSF53590">
    <property type="entry name" value="Nucleoside hydrolase"/>
    <property type="match status" value="1"/>
</dbReference>
<feature type="signal peptide" evidence="1">
    <location>
        <begin position="1"/>
        <end position="17"/>
    </location>
</feature>